<protein>
    <submittedName>
        <fullName evidence="1">Uncharacterized protein</fullName>
    </submittedName>
</protein>
<evidence type="ECO:0000313" key="2">
    <source>
        <dbReference type="Proteomes" id="UP000010552"/>
    </source>
</evidence>
<dbReference type="EMBL" id="KB030836">
    <property type="protein sequence ID" value="ELK09251.1"/>
    <property type="molecule type" value="Genomic_DNA"/>
</dbReference>
<gene>
    <name evidence="1" type="ORF">PAL_GLEAN10004749</name>
</gene>
<organism evidence="1 2">
    <name type="scientific">Pteropus alecto</name>
    <name type="common">Black flying fox</name>
    <dbReference type="NCBI Taxonomy" id="9402"/>
    <lineage>
        <taxon>Eukaryota</taxon>
        <taxon>Metazoa</taxon>
        <taxon>Chordata</taxon>
        <taxon>Craniata</taxon>
        <taxon>Vertebrata</taxon>
        <taxon>Euteleostomi</taxon>
        <taxon>Mammalia</taxon>
        <taxon>Eutheria</taxon>
        <taxon>Laurasiatheria</taxon>
        <taxon>Chiroptera</taxon>
        <taxon>Yinpterochiroptera</taxon>
        <taxon>Pteropodoidea</taxon>
        <taxon>Pteropodidae</taxon>
        <taxon>Pteropodinae</taxon>
        <taxon>Pteropus</taxon>
    </lineage>
</organism>
<keyword evidence="2" id="KW-1185">Reference proteome</keyword>
<accession>L5KEN3</accession>
<dbReference type="InParanoid" id="L5KEN3"/>
<dbReference type="AlphaFoldDB" id="L5KEN3"/>
<dbReference type="Proteomes" id="UP000010552">
    <property type="component" value="Unassembled WGS sequence"/>
</dbReference>
<reference evidence="2" key="1">
    <citation type="journal article" date="2013" name="Science">
        <title>Comparative analysis of bat genomes provides insight into the evolution of flight and immunity.</title>
        <authorList>
            <person name="Zhang G."/>
            <person name="Cowled C."/>
            <person name="Shi Z."/>
            <person name="Huang Z."/>
            <person name="Bishop-Lilly K.A."/>
            <person name="Fang X."/>
            <person name="Wynne J.W."/>
            <person name="Xiong Z."/>
            <person name="Baker M.L."/>
            <person name="Zhao W."/>
            <person name="Tachedjian M."/>
            <person name="Zhu Y."/>
            <person name="Zhou P."/>
            <person name="Jiang X."/>
            <person name="Ng J."/>
            <person name="Yang L."/>
            <person name="Wu L."/>
            <person name="Xiao J."/>
            <person name="Feng Y."/>
            <person name="Chen Y."/>
            <person name="Sun X."/>
            <person name="Zhang Y."/>
            <person name="Marsh G.A."/>
            <person name="Crameri G."/>
            <person name="Broder C.C."/>
            <person name="Frey K.G."/>
            <person name="Wang L.F."/>
            <person name="Wang J."/>
        </authorList>
    </citation>
    <scope>NUCLEOTIDE SEQUENCE [LARGE SCALE GENOMIC DNA]</scope>
</reference>
<name>L5KEN3_PTEAL</name>
<sequence length="88" mass="10014">MEHGEVCRKRLTSRRVPAWCPHPVQKLDSGRPAPPEAAFTKSTKANRQLCPPPAWVLNELFDMFVRGTQSKPEANVYSDFLEAAQHRK</sequence>
<proteinExistence type="predicted"/>
<evidence type="ECO:0000313" key="1">
    <source>
        <dbReference type="EMBL" id="ELK09251.1"/>
    </source>
</evidence>